<protein>
    <recommendedName>
        <fullName evidence="3">PepSY domain-containing protein</fullName>
    </recommendedName>
</protein>
<proteinExistence type="predicted"/>
<dbReference type="RefSeq" id="WP_203166895.1">
    <property type="nucleotide sequence ID" value="NZ_JAEVLS010000002.1"/>
</dbReference>
<dbReference type="PROSITE" id="PS51257">
    <property type="entry name" value="PROKAR_LIPOPROTEIN"/>
    <property type="match status" value="1"/>
</dbReference>
<gene>
    <name evidence="1" type="ORF">JM946_08700</name>
</gene>
<keyword evidence="2" id="KW-1185">Reference proteome</keyword>
<accession>A0ABS1WV25</accession>
<sequence>MRRHHLSMLCVVLAGLAGCDGNRQSADSAAPAKSSGIPTTVTDIAASDLPPELVSLVKSEVPDMQIEGAERKEREDRIYYDVEGRRADGSEVELDILQEGGAFKIVEIQRDIAWSEAPQAARDAAAGAQNKFEPVRVIESKQTDGSVIYELFTDGAPEKPALEVRFMEGKAEILEEEWPH</sequence>
<dbReference type="Proteomes" id="UP000661077">
    <property type="component" value="Unassembled WGS sequence"/>
</dbReference>
<name>A0ABS1WV25_9GAMM</name>
<reference evidence="1 2" key="1">
    <citation type="journal article" date="2021" name="Int. J. Syst. Evol. Microbiol.">
        <title>Steroidobacter gossypii sp. nov., isolated from soil of cotton cropping field.</title>
        <authorList>
            <person name="Huang R."/>
            <person name="Yang S."/>
            <person name="Zhen C."/>
            <person name="Liu W."/>
        </authorList>
    </citation>
    <scope>NUCLEOTIDE SEQUENCE [LARGE SCALE GENOMIC DNA]</scope>
    <source>
        <strain evidence="1 2">S1-65</strain>
    </source>
</reference>
<comment type="caution">
    <text evidence="1">The sequence shown here is derived from an EMBL/GenBank/DDBJ whole genome shotgun (WGS) entry which is preliminary data.</text>
</comment>
<organism evidence="1 2">
    <name type="scientific">Steroidobacter gossypii</name>
    <dbReference type="NCBI Taxonomy" id="2805490"/>
    <lineage>
        <taxon>Bacteria</taxon>
        <taxon>Pseudomonadati</taxon>
        <taxon>Pseudomonadota</taxon>
        <taxon>Gammaproteobacteria</taxon>
        <taxon>Steroidobacterales</taxon>
        <taxon>Steroidobacteraceae</taxon>
        <taxon>Steroidobacter</taxon>
    </lineage>
</organism>
<dbReference type="EMBL" id="JAEVLS010000002">
    <property type="protein sequence ID" value="MBM0104825.1"/>
    <property type="molecule type" value="Genomic_DNA"/>
</dbReference>
<evidence type="ECO:0008006" key="3">
    <source>
        <dbReference type="Google" id="ProtNLM"/>
    </source>
</evidence>
<evidence type="ECO:0000313" key="2">
    <source>
        <dbReference type="Proteomes" id="UP000661077"/>
    </source>
</evidence>
<evidence type="ECO:0000313" key="1">
    <source>
        <dbReference type="EMBL" id="MBM0104825.1"/>
    </source>
</evidence>
<dbReference type="SUPFAM" id="SSF160574">
    <property type="entry name" value="BT0923-like"/>
    <property type="match status" value="1"/>
</dbReference>